<name>A0AAV5W092_9BILA</name>
<comment type="caution">
    <text evidence="1">The sequence shown here is derived from an EMBL/GenBank/DDBJ whole genome shotgun (WGS) entry which is preliminary data.</text>
</comment>
<dbReference type="Proteomes" id="UP001432322">
    <property type="component" value="Unassembled WGS sequence"/>
</dbReference>
<keyword evidence="2" id="KW-1185">Reference proteome</keyword>
<sequence length="80" mass="9639">RCPPVPRWSPFQSSFSSLHSMKLMVRKRAIASYWKHLLLLVSSHRRKARPLNFRHKKVLDRGRYSMDQDRERGAHSVYYQ</sequence>
<organism evidence="1 2">
    <name type="scientific">Pristionchus fissidentatus</name>
    <dbReference type="NCBI Taxonomy" id="1538716"/>
    <lineage>
        <taxon>Eukaryota</taxon>
        <taxon>Metazoa</taxon>
        <taxon>Ecdysozoa</taxon>
        <taxon>Nematoda</taxon>
        <taxon>Chromadorea</taxon>
        <taxon>Rhabditida</taxon>
        <taxon>Rhabditina</taxon>
        <taxon>Diplogasteromorpha</taxon>
        <taxon>Diplogasteroidea</taxon>
        <taxon>Neodiplogasteridae</taxon>
        <taxon>Pristionchus</taxon>
    </lineage>
</organism>
<feature type="non-terminal residue" evidence="1">
    <location>
        <position position="1"/>
    </location>
</feature>
<evidence type="ECO:0000313" key="2">
    <source>
        <dbReference type="Proteomes" id="UP001432322"/>
    </source>
</evidence>
<proteinExistence type="predicted"/>
<gene>
    <name evidence="1" type="ORF">PFISCL1PPCAC_16532</name>
</gene>
<dbReference type="AlphaFoldDB" id="A0AAV5W092"/>
<protein>
    <submittedName>
        <fullName evidence="1">Uncharacterized protein</fullName>
    </submittedName>
</protein>
<evidence type="ECO:0000313" key="1">
    <source>
        <dbReference type="EMBL" id="GMT25235.1"/>
    </source>
</evidence>
<accession>A0AAV5W092</accession>
<dbReference type="EMBL" id="BTSY01000004">
    <property type="protein sequence ID" value="GMT25235.1"/>
    <property type="molecule type" value="Genomic_DNA"/>
</dbReference>
<reference evidence="1" key="1">
    <citation type="submission" date="2023-10" db="EMBL/GenBank/DDBJ databases">
        <title>Genome assembly of Pristionchus species.</title>
        <authorList>
            <person name="Yoshida K."/>
            <person name="Sommer R.J."/>
        </authorList>
    </citation>
    <scope>NUCLEOTIDE SEQUENCE</scope>
    <source>
        <strain evidence="1">RS5133</strain>
    </source>
</reference>